<sequence>MKLLHVPSFLRVLQGSLWWKYKAKPHAPLAAILALPLFRYRNWLDQIAGHR</sequence>
<proteinExistence type="predicted"/>
<protein>
    <submittedName>
        <fullName evidence="1">Uncharacterized protein</fullName>
    </submittedName>
</protein>
<evidence type="ECO:0000313" key="2">
    <source>
        <dbReference type="Proteomes" id="UP001055111"/>
    </source>
</evidence>
<gene>
    <name evidence="1" type="ORF">CBA19CS42_21530</name>
</gene>
<reference evidence="1" key="1">
    <citation type="submission" date="2022-09" db="EMBL/GenBank/DDBJ databases">
        <title>Isolation and characterization of 3-chlorobenzoate degrading bacteria from soils in Shizuoka.</title>
        <authorList>
            <person name="Ifat A."/>
            <person name="Ogawa N."/>
            <person name="Kimbara K."/>
            <person name="Moriuchi R."/>
            <person name="Dohra H."/>
            <person name="Shintani M."/>
        </authorList>
    </citation>
    <scope>NUCLEOTIDE SEQUENCE</scope>
    <source>
        <strain evidence="1">19CS4-2</strain>
    </source>
</reference>
<name>A0AA37IEA1_9BURK</name>
<dbReference type="RefSeq" id="WP_238213843.1">
    <property type="nucleotide sequence ID" value="NZ_BPUS01000009.1"/>
</dbReference>
<evidence type="ECO:0000313" key="1">
    <source>
        <dbReference type="EMBL" id="GJH27144.1"/>
    </source>
</evidence>
<accession>A0AA37IEA1</accession>
<dbReference type="AlphaFoldDB" id="A0AA37IEA1"/>
<organism evidence="1 2">
    <name type="scientific">Caballeronia novacaledonica</name>
    <dbReference type="NCBI Taxonomy" id="1544861"/>
    <lineage>
        <taxon>Bacteria</taxon>
        <taxon>Pseudomonadati</taxon>
        <taxon>Pseudomonadota</taxon>
        <taxon>Betaproteobacteria</taxon>
        <taxon>Burkholderiales</taxon>
        <taxon>Burkholderiaceae</taxon>
        <taxon>Caballeronia</taxon>
    </lineage>
</organism>
<dbReference type="Proteomes" id="UP001055111">
    <property type="component" value="Unassembled WGS sequence"/>
</dbReference>
<comment type="caution">
    <text evidence="1">The sequence shown here is derived from an EMBL/GenBank/DDBJ whole genome shotgun (WGS) entry which is preliminary data.</text>
</comment>
<dbReference type="EMBL" id="BPUS01000009">
    <property type="protein sequence ID" value="GJH27144.1"/>
    <property type="molecule type" value="Genomic_DNA"/>
</dbReference>